<sequence length="167" mass="17900">MTLWQIIPLAYLAVVTIPLVRIDWRTHRLPNAWVMPGYAAIAIAWIGVWISTGEYPLIPAISAAGYFGFLLIFSYGGGMGMGDVKLAGVLGGAAGLIGAPTAILSPVFAFIFGGLASLVVLMITLLRRKDLPLSQAWAVTKETRIPFGPFMLLGFWVAMALTALFTS</sequence>
<dbReference type="RefSeq" id="WP_096381986.1">
    <property type="nucleotide sequence ID" value="NZ_AP017457.1"/>
</dbReference>
<protein>
    <submittedName>
        <fullName evidence="3">Type 4 prepilin-like proteins leader peptide-processing enzyme</fullName>
    </submittedName>
</protein>
<dbReference type="Proteomes" id="UP000243847">
    <property type="component" value="Chromosome sequence1"/>
</dbReference>
<feature type="transmembrane region" description="Helical" evidence="1">
    <location>
        <begin position="31"/>
        <end position="51"/>
    </location>
</feature>
<evidence type="ECO:0000313" key="3">
    <source>
        <dbReference type="EMBL" id="BAU99504.1"/>
    </source>
</evidence>
<proteinExistence type="predicted"/>
<feature type="transmembrane region" description="Helical" evidence="1">
    <location>
        <begin position="57"/>
        <end position="77"/>
    </location>
</feature>
<dbReference type="EMBL" id="AP017457">
    <property type="protein sequence ID" value="BAU99504.1"/>
    <property type="molecule type" value="Genomic_DNA"/>
</dbReference>
<feature type="transmembrane region" description="Helical" evidence="1">
    <location>
        <begin position="6"/>
        <end position="24"/>
    </location>
</feature>
<feature type="transmembrane region" description="Helical" evidence="1">
    <location>
        <begin position="84"/>
        <end position="103"/>
    </location>
</feature>
<keyword evidence="1" id="KW-0472">Membrane</keyword>
<keyword evidence="1" id="KW-1133">Transmembrane helix</keyword>
<reference evidence="3 4" key="1">
    <citation type="journal article" date="2016" name="Genome Announc.">
        <title>Complete Genome Sequence of Aurantimicrobium minutum Type Strain KNCT, a Planktonic Ultramicrobacterium Isolated from River Water.</title>
        <authorList>
            <person name="Nakai R."/>
            <person name="Fujisawa T."/>
            <person name="Nakamura Y."/>
            <person name="Nishide H."/>
            <person name="Uchiyama I."/>
            <person name="Baba T."/>
            <person name="Toyoda A."/>
            <person name="Fujiyama A."/>
            <person name="Naganuma T."/>
            <person name="Niki H."/>
        </authorList>
    </citation>
    <scope>NUCLEOTIDE SEQUENCE [LARGE SCALE GENOMIC DNA]</scope>
    <source>
        <strain evidence="3 4">KNC</strain>
    </source>
</reference>
<name>A0A173LXC7_9MICO</name>
<dbReference type="KEGG" id="amin:AUMI_19620"/>
<dbReference type="GO" id="GO:0016020">
    <property type="term" value="C:membrane"/>
    <property type="evidence" value="ECO:0007669"/>
    <property type="project" value="InterPro"/>
</dbReference>
<feature type="transmembrane region" description="Helical" evidence="1">
    <location>
        <begin position="109"/>
        <end position="126"/>
    </location>
</feature>
<dbReference type="AlphaFoldDB" id="A0A173LXC7"/>
<feature type="domain" description="Prepilin type IV endopeptidase peptidase" evidence="2">
    <location>
        <begin position="12"/>
        <end position="114"/>
    </location>
</feature>
<evidence type="ECO:0000313" key="4">
    <source>
        <dbReference type="Proteomes" id="UP000243847"/>
    </source>
</evidence>
<keyword evidence="1" id="KW-0812">Transmembrane</keyword>
<accession>A0A173LXC7</accession>
<feature type="transmembrane region" description="Helical" evidence="1">
    <location>
        <begin position="147"/>
        <end position="165"/>
    </location>
</feature>
<gene>
    <name evidence="3" type="ORF">AUMI_19620</name>
</gene>
<evidence type="ECO:0000256" key="1">
    <source>
        <dbReference type="SAM" id="Phobius"/>
    </source>
</evidence>
<evidence type="ECO:0000259" key="2">
    <source>
        <dbReference type="Pfam" id="PF01478"/>
    </source>
</evidence>
<dbReference type="GeneID" id="80452154"/>
<dbReference type="Pfam" id="PF01478">
    <property type="entry name" value="Peptidase_A24"/>
    <property type="match status" value="1"/>
</dbReference>
<dbReference type="OrthoDB" id="2087435at2"/>
<organism evidence="3 4">
    <name type="scientific">Aurantimicrobium minutum</name>
    <dbReference type="NCBI Taxonomy" id="708131"/>
    <lineage>
        <taxon>Bacteria</taxon>
        <taxon>Bacillati</taxon>
        <taxon>Actinomycetota</taxon>
        <taxon>Actinomycetes</taxon>
        <taxon>Micrococcales</taxon>
        <taxon>Microbacteriaceae</taxon>
        <taxon>Aurantimicrobium</taxon>
    </lineage>
</organism>
<dbReference type="GO" id="GO:0004190">
    <property type="term" value="F:aspartic-type endopeptidase activity"/>
    <property type="evidence" value="ECO:0007669"/>
    <property type="project" value="InterPro"/>
</dbReference>
<dbReference type="InterPro" id="IPR000045">
    <property type="entry name" value="Prepilin_IV_endopep_pep"/>
</dbReference>
<dbReference type="Gene3D" id="1.20.120.1220">
    <property type="match status" value="1"/>
</dbReference>